<feature type="transmembrane region" description="Helical" evidence="5">
    <location>
        <begin position="239"/>
        <end position="260"/>
    </location>
</feature>
<dbReference type="InterPro" id="IPR020846">
    <property type="entry name" value="MFS_dom"/>
</dbReference>
<evidence type="ECO:0000256" key="3">
    <source>
        <dbReference type="ARBA" id="ARBA00022989"/>
    </source>
</evidence>
<name>A0A7S0V6R9_9CHLO</name>
<dbReference type="SUPFAM" id="SSF103473">
    <property type="entry name" value="MFS general substrate transporter"/>
    <property type="match status" value="1"/>
</dbReference>
<dbReference type="PANTHER" id="PTHR23502:SF48">
    <property type="entry name" value="MULTIDRUG TRANSPORTER, PUTATIVE (AFU_ORTHOLOGUE AFUA_5G02700)-RELATED"/>
    <property type="match status" value="1"/>
</dbReference>
<dbReference type="Gene3D" id="1.20.1250.20">
    <property type="entry name" value="MFS general substrate transporter like domains"/>
    <property type="match status" value="1"/>
</dbReference>
<feature type="domain" description="Major facilitator superfamily (MFS) profile" evidence="6">
    <location>
        <begin position="85"/>
        <end position="517"/>
    </location>
</feature>
<feature type="transmembrane region" description="Helical" evidence="5">
    <location>
        <begin position="184"/>
        <end position="202"/>
    </location>
</feature>
<dbReference type="FunFam" id="1.20.1250.20:FF:000011">
    <property type="entry name" value="MFS multidrug transporter, putative"/>
    <property type="match status" value="1"/>
</dbReference>
<keyword evidence="3 5" id="KW-1133">Transmembrane helix</keyword>
<evidence type="ECO:0000256" key="2">
    <source>
        <dbReference type="ARBA" id="ARBA00022692"/>
    </source>
</evidence>
<dbReference type="PROSITE" id="PS50850">
    <property type="entry name" value="MFS"/>
    <property type="match status" value="1"/>
</dbReference>
<dbReference type="GO" id="GO:0022857">
    <property type="term" value="F:transmembrane transporter activity"/>
    <property type="evidence" value="ECO:0007669"/>
    <property type="project" value="InterPro"/>
</dbReference>
<dbReference type="EMBL" id="HBFM01021194">
    <property type="protein sequence ID" value="CAD8778658.1"/>
    <property type="molecule type" value="Transcribed_RNA"/>
</dbReference>
<feature type="transmembrane region" description="Helical" evidence="5">
    <location>
        <begin position="422"/>
        <end position="444"/>
    </location>
</feature>
<dbReference type="GO" id="GO:0005886">
    <property type="term" value="C:plasma membrane"/>
    <property type="evidence" value="ECO:0007669"/>
    <property type="project" value="TreeGrafter"/>
</dbReference>
<evidence type="ECO:0000256" key="4">
    <source>
        <dbReference type="ARBA" id="ARBA00023136"/>
    </source>
</evidence>
<feature type="transmembrane region" description="Helical" evidence="5">
    <location>
        <begin position="349"/>
        <end position="371"/>
    </location>
</feature>
<feature type="transmembrane region" description="Helical" evidence="5">
    <location>
        <begin position="490"/>
        <end position="512"/>
    </location>
</feature>
<comment type="subcellular location">
    <subcellularLocation>
        <location evidence="1">Membrane</location>
        <topology evidence="1">Multi-pass membrane protein</topology>
    </subcellularLocation>
</comment>
<feature type="transmembrane region" description="Helical" evidence="5">
    <location>
        <begin position="151"/>
        <end position="172"/>
    </location>
</feature>
<organism evidence="7">
    <name type="scientific">Polytomella parva</name>
    <dbReference type="NCBI Taxonomy" id="51329"/>
    <lineage>
        <taxon>Eukaryota</taxon>
        <taxon>Viridiplantae</taxon>
        <taxon>Chlorophyta</taxon>
        <taxon>core chlorophytes</taxon>
        <taxon>Chlorophyceae</taxon>
        <taxon>CS clade</taxon>
        <taxon>Chlamydomonadales</taxon>
        <taxon>Chlamydomonadaceae</taxon>
        <taxon>Polytomella</taxon>
    </lineage>
</organism>
<dbReference type="InterPro" id="IPR036259">
    <property type="entry name" value="MFS_trans_sf"/>
</dbReference>
<feature type="transmembrane region" description="Helical" evidence="5">
    <location>
        <begin position="397"/>
        <end position="416"/>
    </location>
</feature>
<sequence>MCDTLLRKGDSPSPELFVAKKRPSGIENTSVDITIEAEAPKEVHDIHDVGKDHYDLMPNGTKVVCFVDNDTTNPRNWSKAYKWYITMIVAFTCFCVAFGSAIVTGDFEGVARTFDVTLEVSILTICMFVLGFGLGPVVFAPCSELYGRQVIYVSTLTLAVIFIIPCAVAKNIETLVVCRLIDGIMFSAPMTLVGGTLADIWNNDERGPAMTFFSAAPFLGPILGPIVGGFIGETIGWRWIYYVYLMYAGLVLALMVLTIPETHAPNILRRKAQRLRFMTHDTTFKAPIELKKVDMKELVVTYLSRPAELLIREPIVLCVTLYMTVLYGIIYMFFFAYPVVFQEGKGYSAGITGLCFMGIAAGVVSSLLFAIPINKDYMRRCAAYTERGEKPPPELRLIPMMIFCWCMPVGLFTFAWTSYPRLVWVGPVLAGFPCGLGFCNLFNSGVNYLVDVYHEVAASALAAQTFVRSLWGAGVTLFTLQMYHRLGYQWASSLIAFLSLVCCLIPYIFYFWGERIRSYSHFASGKIKKEDIPKEEHTLEL</sequence>
<accession>A0A7S0V6R9</accession>
<gene>
    <name evidence="7" type="ORF">PPAR00522_LOCUS13809</name>
</gene>
<evidence type="ECO:0000313" key="7">
    <source>
        <dbReference type="EMBL" id="CAD8778658.1"/>
    </source>
</evidence>
<feature type="transmembrane region" description="Helical" evidence="5">
    <location>
        <begin position="116"/>
        <end position="139"/>
    </location>
</feature>
<dbReference type="Pfam" id="PF07690">
    <property type="entry name" value="MFS_1"/>
    <property type="match status" value="1"/>
</dbReference>
<evidence type="ECO:0000256" key="5">
    <source>
        <dbReference type="SAM" id="Phobius"/>
    </source>
</evidence>
<keyword evidence="2 5" id="KW-0812">Transmembrane</keyword>
<keyword evidence="4 5" id="KW-0472">Membrane</keyword>
<protein>
    <recommendedName>
        <fullName evidence="6">Major facilitator superfamily (MFS) profile domain-containing protein</fullName>
    </recommendedName>
</protein>
<dbReference type="PANTHER" id="PTHR23502">
    <property type="entry name" value="MAJOR FACILITATOR SUPERFAMILY"/>
    <property type="match status" value="1"/>
</dbReference>
<evidence type="ECO:0000259" key="6">
    <source>
        <dbReference type="PROSITE" id="PS50850"/>
    </source>
</evidence>
<reference evidence="7" key="1">
    <citation type="submission" date="2021-01" db="EMBL/GenBank/DDBJ databases">
        <authorList>
            <person name="Corre E."/>
            <person name="Pelletier E."/>
            <person name="Niang G."/>
            <person name="Scheremetjew M."/>
            <person name="Finn R."/>
            <person name="Kale V."/>
            <person name="Holt S."/>
            <person name="Cochrane G."/>
            <person name="Meng A."/>
            <person name="Brown T."/>
            <person name="Cohen L."/>
        </authorList>
    </citation>
    <scope>NUCLEOTIDE SEQUENCE</scope>
    <source>
        <strain evidence="7">SAG 63-3</strain>
    </source>
</reference>
<dbReference type="CDD" id="cd17323">
    <property type="entry name" value="MFS_Tpo1_MDR_like"/>
    <property type="match status" value="1"/>
</dbReference>
<feature type="transmembrane region" description="Helical" evidence="5">
    <location>
        <begin position="456"/>
        <end position="478"/>
    </location>
</feature>
<feature type="transmembrane region" description="Helical" evidence="5">
    <location>
        <begin position="315"/>
        <end position="337"/>
    </location>
</feature>
<proteinExistence type="predicted"/>
<feature type="transmembrane region" description="Helical" evidence="5">
    <location>
        <begin position="83"/>
        <end position="104"/>
    </location>
</feature>
<feature type="transmembrane region" description="Helical" evidence="5">
    <location>
        <begin position="209"/>
        <end position="227"/>
    </location>
</feature>
<dbReference type="InterPro" id="IPR011701">
    <property type="entry name" value="MFS"/>
</dbReference>
<dbReference type="AlphaFoldDB" id="A0A7S0V6R9"/>
<evidence type="ECO:0000256" key="1">
    <source>
        <dbReference type="ARBA" id="ARBA00004141"/>
    </source>
</evidence>